<protein>
    <recommendedName>
        <fullName evidence="4">Calcium-binding protein</fullName>
    </recommendedName>
</protein>
<dbReference type="RefSeq" id="WP_124935608.1">
    <property type="nucleotide sequence ID" value="NZ_RJVQ01000001.1"/>
</dbReference>
<gene>
    <name evidence="2" type="ORF">EES38_02680</name>
</gene>
<evidence type="ECO:0000313" key="2">
    <source>
        <dbReference type="EMBL" id="RQW64959.1"/>
    </source>
</evidence>
<evidence type="ECO:0000256" key="1">
    <source>
        <dbReference type="SAM" id="MobiDB-lite"/>
    </source>
</evidence>
<proteinExistence type="predicted"/>
<name>A0A3N9TKS9_9VIBR</name>
<dbReference type="EMBL" id="RJVQ01000001">
    <property type="protein sequence ID" value="RQW64959.1"/>
    <property type="molecule type" value="Genomic_DNA"/>
</dbReference>
<reference evidence="2 3" key="1">
    <citation type="submission" date="2018-11" db="EMBL/GenBank/DDBJ databases">
        <title>Vibrio LJC006 sp. nov., isolated from seawater during the bloom of the enteromorpha.</title>
        <authorList>
            <person name="Liang J."/>
        </authorList>
    </citation>
    <scope>NUCLEOTIDE SEQUENCE [LARGE SCALE GENOMIC DNA]</scope>
    <source>
        <strain evidence="2 3">LJC006</strain>
    </source>
</reference>
<keyword evidence="3" id="KW-1185">Reference proteome</keyword>
<dbReference type="AlphaFoldDB" id="A0A3N9TKS9"/>
<feature type="compositionally biased region" description="Low complexity" evidence="1">
    <location>
        <begin position="1"/>
        <end position="19"/>
    </location>
</feature>
<sequence>MSVINTGTTNTDGTGSATNLDESNATLTVTDGESIYDDGAYLNETDSSYVYVDEWNKDGFKEAQVYSDDSEVIVNNFVDVDIENSSEDAHVYVYEAKRGNITTSDGDDTISVSVKSNNINWSNTFNVNSGNGDDIITFDNYENSQNTSLNIDAGDGNDTVDISGLNVADVSEGVSRDIDGGDGLDTLVLSSQTGVTFENFEVITAANSDSTVELTLDSDLLATNGSEDGLVLTGFDVDASDFDSASVSDLSADDASYLSSLGLDASDYTALTVDYGDTSYHVLTDDSDLSFVA</sequence>
<feature type="region of interest" description="Disordered" evidence="1">
    <location>
        <begin position="1"/>
        <end position="22"/>
    </location>
</feature>
<organism evidence="2 3">
    <name type="scientific">Vibrio viridaestus</name>
    <dbReference type="NCBI Taxonomy" id="2487322"/>
    <lineage>
        <taxon>Bacteria</taxon>
        <taxon>Pseudomonadati</taxon>
        <taxon>Pseudomonadota</taxon>
        <taxon>Gammaproteobacteria</taxon>
        <taxon>Vibrionales</taxon>
        <taxon>Vibrionaceae</taxon>
        <taxon>Vibrio</taxon>
    </lineage>
</organism>
<comment type="caution">
    <text evidence="2">The sequence shown here is derived from an EMBL/GenBank/DDBJ whole genome shotgun (WGS) entry which is preliminary data.</text>
</comment>
<dbReference type="OrthoDB" id="5891950at2"/>
<dbReference type="Gene3D" id="2.160.20.160">
    <property type="match status" value="1"/>
</dbReference>
<evidence type="ECO:0000313" key="3">
    <source>
        <dbReference type="Proteomes" id="UP000281112"/>
    </source>
</evidence>
<dbReference type="Proteomes" id="UP000281112">
    <property type="component" value="Unassembled WGS sequence"/>
</dbReference>
<accession>A0A3N9TKS9</accession>
<evidence type="ECO:0008006" key="4">
    <source>
        <dbReference type="Google" id="ProtNLM"/>
    </source>
</evidence>